<feature type="compositionally biased region" description="Polar residues" evidence="1">
    <location>
        <begin position="1"/>
        <end position="11"/>
    </location>
</feature>
<evidence type="ECO:0000313" key="3">
    <source>
        <dbReference type="Proteomes" id="UP000308730"/>
    </source>
</evidence>
<name>A0A4S4LVX7_9APHY</name>
<dbReference type="Proteomes" id="UP000308730">
    <property type="component" value="Unassembled WGS sequence"/>
</dbReference>
<accession>A0A4S4LVX7</accession>
<proteinExistence type="predicted"/>
<keyword evidence="3" id="KW-1185">Reference proteome</keyword>
<evidence type="ECO:0000256" key="1">
    <source>
        <dbReference type="SAM" id="MobiDB-lite"/>
    </source>
</evidence>
<reference evidence="2 3" key="1">
    <citation type="submission" date="2019-02" db="EMBL/GenBank/DDBJ databases">
        <title>Genome sequencing of the rare red list fungi Antrodiella citrinella (Flaviporus citrinellus).</title>
        <authorList>
            <person name="Buettner E."/>
            <person name="Kellner H."/>
        </authorList>
    </citation>
    <scope>NUCLEOTIDE SEQUENCE [LARGE SCALE GENOMIC DNA]</scope>
    <source>
        <strain evidence="2 3">DSM 108506</strain>
    </source>
</reference>
<organism evidence="2 3">
    <name type="scientific">Antrodiella citrinella</name>
    <dbReference type="NCBI Taxonomy" id="2447956"/>
    <lineage>
        <taxon>Eukaryota</taxon>
        <taxon>Fungi</taxon>
        <taxon>Dikarya</taxon>
        <taxon>Basidiomycota</taxon>
        <taxon>Agaricomycotina</taxon>
        <taxon>Agaricomycetes</taxon>
        <taxon>Polyporales</taxon>
        <taxon>Steccherinaceae</taxon>
        <taxon>Antrodiella</taxon>
    </lineage>
</organism>
<protein>
    <submittedName>
        <fullName evidence="2">Uncharacterized protein</fullName>
    </submittedName>
</protein>
<dbReference type="EMBL" id="SGPM01000782">
    <property type="protein sequence ID" value="THH15861.1"/>
    <property type="molecule type" value="Genomic_DNA"/>
</dbReference>
<evidence type="ECO:0000313" key="2">
    <source>
        <dbReference type="EMBL" id="THH15861.1"/>
    </source>
</evidence>
<feature type="region of interest" description="Disordered" evidence="1">
    <location>
        <begin position="253"/>
        <end position="282"/>
    </location>
</feature>
<feature type="region of interest" description="Disordered" evidence="1">
    <location>
        <begin position="1"/>
        <end position="33"/>
    </location>
</feature>
<gene>
    <name evidence="2" type="ORF">EUX98_g9396</name>
</gene>
<comment type="caution">
    <text evidence="2">The sequence shown here is derived from an EMBL/GenBank/DDBJ whole genome shotgun (WGS) entry which is preliminary data.</text>
</comment>
<dbReference type="OrthoDB" id="3251176at2759"/>
<feature type="compositionally biased region" description="Acidic residues" evidence="1">
    <location>
        <begin position="259"/>
        <end position="272"/>
    </location>
</feature>
<sequence>MLPISSSNVVQGEQPVPSHGVSHAPSASHCRTARATVPTQVDGLVREPVYPESAHGPAAPLVAREDIEPKHLMILMLDELEVPINKTKVPPPPMVSFASDVDRIPVEWCKSRLLMINGIGIPIKDWVKLYQKKYKLQQNAWQRIKNQWGRWGFIAKEFERLGSNDAFWEKFSNEDGTRMNYEKILNVLKAEREAHAIKHAADARRFFGNDLTRADTDRAFYFRNGKGWQVTKSDSGIVSKWLELLEENEDIAARWKDMQDEEGQPAEEDGAEPMDVGPDGSE</sequence>
<dbReference type="AlphaFoldDB" id="A0A4S4LVX7"/>